<dbReference type="RefSeq" id="WP_255892670.1">
    <property type="nucleotide sequence ID" value="NZ_JAFMZM010000007.1"/>
</dbReference>
<reference evidence="3" key="1">
    <citation type="journal article" date="2019" name="Int. J. Syst. Evol. Microbiol.">
        <title>The Global Catalogue of Microorganisms (GCM) 10K type strain sequencing project: providing services to taxonomists for standard genome sequencing and annotation.</title>
        <authorList>
            <consortium name="The Broad Institute Genomics Platform"/>
            <consortium name="The Broad Institute Genome Sequencing Center for Infectious Disease"/>
            <person name="Wu L."/>
            <person name="Ma J."/>
        </authorList>
    </citation>
    <scope>NUCLEOTIDE SEQUENCE [LARGE SCALE GENOMIC DNA]</scope>
    <source>
        <strain evidence="3">FCH27</strain>
    </source>
</reference>
<proteinExistence type="predicted"/>
<name>A0ABW2N044_9ACTN</name>
<evidence type="ECO:0000313" key="2">
    <source>
        <dbReference type="EMBL" id="MFC7359194.1"/>
    </source>
</evidence>
<accession>A0ABW2N044</accession>
<comment type="caution">
    <text evidence="2">The sequence shown here is derived from an EMBL/GenBank/DDBJ whole genome shotgun (WGS) entry which is preliminary data.</text>
</comment>
<protein>
    <submittedName>
        <fullName evidence="2">DUF2185 domain-containing protein</fullName>
    </submittedName>
</protein>
<dbReference type="EMBL" id="JBHTCH010000002">
    <property type="protein sequence ID" value="MFC7359194.1"/>
    <property type="molecule type" value="Genomic_DNA"/>
</dbReference>
<organism evidence="2 3">
    <name type="scientific">Nocardioides astragali</name>
    <dbReference type="NCBI Taxonomy" id="1776736"/>
    <lineage>
        <taxon>Bacteria</taxon>
        <taxon>Bacillati</taxon>
        <taxon>Actinomycetota</taxon>
        <taxon>Actinomycetes</taxon>
        <taxon>Propionibacteriales</taxon>
        <taxon>Nocardioidaceae</taxon>
        <taxon>Nocardioides</taxon>
    </lineage>
</organism>
<gene>
    <name evidence="2" type="ORF">ACFQO6_02850</name>
</gene>
<dbReference type="InterPro" id="IPR018689">
    <property type="entry name" value="Imm33_dom"/>
</dbReference>
<dbReference type="Pfam" id="PF09951">
    <property type="entry name" value="Imm33"/>
    <property type="match status" value="1"/>
</dbReference>
<evidence type="ECO:0000259" key="1">
    <source>
        <dbReference type="Pfam" id="PF09951"/>
    </source>
</evidence>
<keyword evidence="3" id="KW-1185">Reference proteome</keyword>
<feature type="domain" description="Immunity protein Imm33" evidence="1">
    <location>
        <begin position="12"/>
        <end position="96"/>
    </location>
</feature>
<dbReference type="Proteomes" id="UP001596524">
    <property type="component" value="Unassembled WGS sequence"/>
</dbReference>
<evidence type="ECO:0000313" key="3">
    <source>
        <dbReference type="Proteomes" id="UP001596524"/>
    </source>
</evidence>
<sequence length="116" mass="12523">MPIEFIPNAGACLASKNVLSGAGRIKWMVREESRAAADNGWRIFSEIDTTEYLHDASNLAITDFNTVCEIEPALIGIWDLPVGSDLQVVDEGRGIEIVHTATGRPVPADELYVPGG</sequence>